<dbReference type="RefSeq" id="WP_119087819.1">
    <property type="nucleotide sequence ID" value="NZ_QXIV01000038.1"/>
</dbReference>
<gene>
    <name evidence="3" type="ORF">SMC2_06075</name>
    <name evidence="2" type="ORF">SMC3_05705</name>
</gene>
<keyword evidence="1" id="KW-0472">Membrane</keyword>
<dbReference type="EMBL" id="QXIW01000027">
    <property type="protein sequence ID" value="RIE13055.1"/>
    <property type="molecule type" value="Genomic_DNA"/>
</dbReference>
<evidence type="ECO:0000313" key="4">
    <source>
        <dbReference type="Proteomes" id="UP000265724"/>
    </source>
</evidence>
<sequence>MSTRYLTDEEVERMIASTLSCPPDLVPPPGFACGVWNRVDVWEAEQERKKASRSILARLMGTRMRNGEPVVVLAAALLFGILFVGLFLTGTYMLAAYSSVVLRVVQLLVGPNLGQLRSLLILCTLTAVGGLLLGSLALSERLFGQVGGSPA</sequence>
<dbReference type="AlphaFoldDB" id="A0A398DD37"/>
<proteinExistence type="predicted"/>
<feature type="transmembrane region" description="Helical" evidence="1">
    <location>
        <begin position="70"/>
        <end position="95"/>
    </location>
</feature>
<keyword evidence="4" id="KW-1185">Reference proteome</keyword>
<feature type="transmembrane region" description="Helical" evidence="1">
    <location>
        <begin position="115"/>
        <end position="138"/>
    </location>
</feature>
<evidence type="ECO:0000313" key="5">
    <source>
        <dbReference type="Proteomes" id="UP000266042"/>
    </source>
</evidence>
<name>A0A398DD37_9BACT</name>
<keyword evidence="1" id="KW-1133">Transmembrane helix</keyword>
<comment type="caution">
    <text evidence="2">The sequence shown here is derived from an EMBL/GenBank/DDBJ whole genome shotgun (WGS) entry which is preliminary data.</text>
</comment>
<accession>A0A398DD37</accession>
<reference evidence="4 5" key="1">
    <citation type="submission" date="2018-09" db="EMBL/GenBank/DDBJ databases">
        <title>Discovery and Ecogenomic Context for Candidatus Cryosericales, a Global Caldiserica Order Active in Thawing Permafrost.</title>
        <authorList>
            <person name="Martinez M.A."/>
            <person name="Woodcroft B.J."/>
            <person name="Ignacio Espinoza J.C."/>
            <person name="Zayed A."/>
            <person name="Singleton C.M."/>
            <person name="Boyd J."/>
            <person name="Li Y.-F."/>
            <person name="Purvine S."/>
            <person name="Maughan H."/>
            <person name="Hodgkins S.B."/>
            <person name="Anderson D."/>
            <person name="Sederholm M."/>
            <person name="Temperton B."/>
            <person name="Saleska S.R."/>
            <person name="Tyson G.W."/>
            <person name="Rich V.I."/>
        </authorList>
    </citation>
    <scope>NUCLEOTIDE SEQUENCE [LARGE SCALE GENOMIC DNA]</scope>
    <source>
        <strain evidence="3 4">SMC2</strain>
        <strain evidence="2 5">SMC3</strain>
    </source>
</reference>
<evidence type="ECO:0000313" key="3">
    <source>
        <dbReference type="EMBL" id="RIE13116.1"/>
    </source>
</evidence>
<evidence type="ECO:0000256" key="1">
    <source>
        <dbReference type="SAM" id="Phobius"/>
    </source>
</evidence>
<organism evidence="2 5">
    <name type="scientific">Candidatus Cryosericum hinesii</name>
    <dbReference type="NCBI Taxonomy" id="2290915"/>
    <lineage>
        <taxon>Bacteria</taxon>
        <taxon>Pseudomonadati</taxon>
        <taxon>Caldisericota/Cryosericota group</taxon>
        <taxon>Candidatus Cryosericota</taxon>
        <taxon>Candidatus Cryosericia</taxon>
        <taxon>Candidatus Cryosericales</taxon>
        <taxon>Candidatus Cryosericaceae</taxon>
        <taxon>Candidatus Cryosericum</taxon>
    </lineage>
</organism>
<dbReference type="Proteomes" id="UP000266042">
    <property type="component" value="Unassembled WGS sequence"/>
</dbReference>
<keyword evidence="1" id="KW-0812">Transmembrane</keyword>
<dbReference type="Proteomes" id="UP000265724">
    <property type="component" value="Unassembled WGS sequence"/>
</dbReference>
<evidence type="ECO:0000313" key="2">
    <source>
        <dbReference type="EMBL" id="RIE13055.1"/>
    </source>
</evidence>
<protein>
    <submittedName>
        <fullName evidence="2">Uncharacterized protein</fullName>
    </submittedName>
</protein>
<dbReference type="EMBL" id="QXIX01000048">
    <property type="protein sequence ID" value="RIE13116.1"/>
    <property type="molecule type" value="Genomic_DNA"/>
</dbReference>